<feature type="compositionally biased region" description="Basic and acidic residues" evidence="1">
    <location>
        <begin position="191"/>
        <end position="201"/>
    </location>
</feature>
<feature type="region of interest" description="Disordered" evidence="1">
    <location>
        <begin position="1"/>
        <end position="52"/>
    </location>
</feature>
<reference evidence="3" key="1">
    <citation type="submission" date="2019-12" db="UniProtKB">
        <authorList>
            <consortium name="WormBaseParasite"/>
        </authorList>
    </citation>
    <scope>IDENTIFICATION</scope>
</reference>
<dbReference type="AlphaFoldDB" id="A0A5S6R5P0"/>
<evidence type="ECO:0000313" key="2">
    <source>
        <dbReference type="Proteomes" id="UP000046395"/>
    </source>
</evidence>
<keyword evidence="2" id="KW-1185">Reference proteome</keyword>
<sequence>MHRSVLGQPTGSRKEKVLGKRKGPQQTLPIRPLAAEEQRDWRRRAAKSETEFCQRQAVDSLNGAAKLARLPGKKRARKFNVSKEKENEKLTRRMTNGGDRSIGTPFRSPLWRQFREPQPRQPDTPDNDEEQCETVTNRHLRTGSPPSRWRRSLDGNERALRPLENQFPSGDASPGDGAVPTVREPANAKSTEGKKADRTLRHPDIFTTITLDRVPARNPAGGAAKNFAKRLVKTGRQQLANFDRSGGPQGRSPRDEAESHGTHGERCAPARQLLRIYIPNVGP</sequence>
<feature type="compositionally biased region" description="Basic residues" evidence="1">
    <location>
        <begin position="71"/>
        <end position="80"/>
    </location>
</feature>
<dbReference type="Proteomes" id="UP000046395">
    <property type="component" value="Unassembled WGS sequence"/>
</dbReference>
<proteinExistence type="predicted"/>
<feature type="region of interest" description="Disordered" evidence="1">
    <location>
        <begin position="64"/>
        <end position="201"/>
    </location>
</feature>
<protein>
    <submittedName>
        <fullName evidence="3">Uncharacterized protein</fullName>
    </submittedName>
</protein>
<name>A0A5S6R5P0_TRIMR</name>
<evidence type="ECO:0000256" key="1">
    <source>
        <dbReference type="SAM" id="MobiDB-lite"/>
    </source>
</evidence>
<evidence type="ECO:0000313" key="3">
    <source>
        <dbReference type="WBParaSite" id="TMUE_3000014527.1"/>
    </source>
</evidence>
<organism evidence="2 3">
    <name type="scientific">Trichuris muris</name>
    <name type="common">Mouse whipworm</name>
    <dbReference type="NCBI Taxonomy" id="70415"/>
    <lineage>
        <taxon>Eukaryota</taxon>
        <taxon>Metazoa</taxon>
        <taxon>Ecdysozoa</taxon>
        <taxon>Nematoda</taxon>
        <taxon>Enoplea</taxon>
        <taxon>Dorylaimia</taxon>
        <taxon>Trichinellida</taxon>
        <taxon>Trichuridae</taxon>
        <taxon>Trichuris</taxon>
    </lineage>
</organism>
<dbReference type="WBParaSite" id="TMUE_3000014527.1">
    <property type="protein sequence ID" value="TMUE_3000014527.1"/>
    <property type="gene ID" value="WBGene00285759"/>
</dbReference>
<feature type="compositionally biased region" description="Basic and acidic residues" evidence="1">
    <location>
        <begin position="252"/>
        <end position="268"/>
    </location>
</feature>
<feature type="compositionally biased region" description="Basic and acidic residues" evidence="1">
    <location>
        <begin position="151"/>
        <end position="161"/>
    </location>
</feature>
<feature type="region of interest" description="Disordered" evidence="1">
    <location>
        <begin position="235"/>
        <end position="270"/>
    </location>
</feature>
<feature type="compositionally biased region" description="Basic and acidic residues" evidence="1">
    <location>
        <begin position="81"/>
        <end position="91"/>
    </location>
</feature>
<accession>A0A5S6R5P0</accession>